<proteinExistence type="predicted"/>
<evidence type="ECO:0000256" key="1">
    <source>
        <dbReference type="ARBA" id="ARBA00004167"/>
    </source>
</evidence>
<reference evidence="10 11" key="1">
    <citation type="journal article" date="2018" name="Nat. Ecol. Evol.">
        <title>Pezizomycetes genomes reveal the molecular basis of ectomycorrhizal truffle lifestyle.</title>
        <authorList>
            <person name="Murat C."/>
            <person name="Payen T."/>
            <person name="Noel B."/>
            <person name="Kuo A."/>
            <person name="Morin E."/>
            <person name="Chen J."/>
            <person name="Kohler A."/>
            <person name="Krizsan K."/>
            <person name="Balestrini R."/>
            <person name="Da Silva C."/>
            <person name="Montanini B."/>
            <person name="Hainaut M."/>
            <person name="Levati E."/>
            <person name="Barry K.W."/>
            <person name="Belfiori B."/>
            <person name="Cichocki N."/>
            <person name="Clum A."/>
            <person name="Dockter R.B."/>
            <person name="Fauchery L."/>
            <person name="Guy J."/>
            <person name="Iotti M."/>
            <person name="Le Tacon F."/>
            <person name="Lindquist E.A."/>
            <person name="Lipzen A."/>
            <person name="Malagnac F."/>
            <person name="Mello A."/>
            <person name="Molinier V."/>
            <person name="Miyauchi S."/>
            <person name="Poulain J."/>
            <person name="Riccioni C."/>
            <person name="Rubini A."/>
            <person name="Sitrit Y."/>
            <person name="Splivallo R."/>
            <person name="Traeger S."/>
            <person name="Wang M."/>
            <person name="Zifcakova L."/>
            <person name="Wipf D."/>
            <person name="Zambonelli A."/>
            <person name="Paolocci F."/>
            <person name="Nowrousian M."/>
            <person name="Ottonello S."/>
            <person name="Baldrian P."/>
            <person name="Spatafora J.W."/>
            <person name="Henrissat B."/>
            <person name="Nagy L.G."/>
            <person name="Aury J.M."/>
            <person name="Wincker P."/>
            <person name="Grigoriev I.V."/>
            <person name="Bonfante P."/>
            <person name="Martin F.M."/>
        </authorList>
    </citation>
    <scope>NUCLEOTIDE SEQUENCE [LARGE SCALE GENOMIC DNA]</scope>
    <source>
        <strain evidence="10 11">120613-1</strain>
    </source>
</reference>
<dbReference type="EMBL" id="ML120511">
    <property type="protein sequence ID" value="RPA90880.1"/>
    <property type="molecule type" value="Genomic_DNA"/>
</dbReference>
<dbReference type="OrthoDB" id="72053at2759"/>
<evidence type="ECO:0000256" key="8">
    <source>
        <dbReference type="SAM" id="SignalP"/>
    </source>
</evidence>
<dbReference type="InterPro" id="IPR013766">
    <property type="entry name" value="Thioredoxin_domain"/>
</dbReference>
<evidence type="ECO:0000256" key="7">
    <source>
        <dbReference type="SAM" id="Phobius"/>
    </source>
</evidence>
<dbReference type="InterPro" id="IPR052250">
    <property type="entry name" value="PDI_TMX3"/>
</dbReference>
<evidence type="ECO:0000259" key="9">
    <source>
        <dbReference type="PROSITE" id="PS51352"/>
    </source>
</evidence>
<dbReference type="CDD" id="cd02961">
    <property type="entry name" value="PDI_a_family"/>
    <property type="match status" value="2"/>
</dbReference>
<keyword evidence="11" id="KW-1185">Reference proteome</keyword>
<feature type="chain" id="PRO_5018209681" evidence="8">
    <location>
        <begin position="23"/>
        <end position="678"/>
    </location>
</feature>
<dbReference type="STRING" id="1336337.A0A3N4J357"/>
<feature type="signal peptide" evidence="8">
    <location>
        <begin position="1"/>
        <end position="22"/>
    </location>
</feature>
<keyword evidence="5" id="KW-0175">Coiled coil</keyword>
<keyword evidence="8" id="KW-0732">Signal</keyword>
<dbReference type="GO" id="GO:0016020">
    <property type="term" value="C:membrane"/>
    <property type="evidence" value="ECO:0007669"/>
    <property type="project" value="UniProtKB-SubCell"/>
</dbReference>
<evidence type="ECO:0000256" key="5">
    <source>
        <dbReference type="SAM" id="Coils"/>
    </source>
</evidence>
<feature type="coiled-coil region" evidence="5">
    <location>
        <begin position="485"/>
        <end position="516"/>
    </location>
</feature>
<evidence type="ECO:0000256" key="3">
    <source>
        <dbReference type="ARBA" id="ARBA00022989"/>
    </source>
</evidence>
<name>A0A3N4J357_9PEZI</name>
<dbReference type="Gene3D" id="3.40.30.10">
    <property type="entry name" value="Glutaredoxin"/>
    <property type="match status" value="2"/>
</dbReference>
<dbReference type="Pfam" id="PF00085">
    <property type="entry name" value="Thioredoxin"/>
    <property type="match status" value="1"/>
</dbReference>
<dbReference type="Proteomes" id="UP000276215">
    <property type="component" value="Unassembled WGS sequence"/>
</dbReference>
<protein>
    <submittedName>
        <fullName evidence="10">Thioredoxin-like protein</fullName>
    </submittedName>
</protein>
<keyword evidence="4 7" id="KW-0472">Membrane</keyword>
<feature type="domain" description="Thioredoxin" evidence="9">
    <location>
        <begin position="45"/>
        <end position="204"/>
    </location>
</feature>
<dbReference type="InterPro" id="IPR036249">
    <property type="entry name" value="Thioredoxin-like_sf"/>
</dbReference>
<evidence type="ECO:0000256" key="2">
    <source>
        <dbReference type="ARBA" id="ARBA00022692"/>
    </source>
</evidence>
<feature type="transmembrane region" description="Helical" evidence="7">
    <location>
        <begin position="633"/>
        <end position="650"/>
    </location>
</feature>
<evidence type="ECO:0000256" key="4">
    <source>
        <dbReference type="ARBA" id="ARBA00023136"/>
    </source>
</evidence>
<keyword evidence="2 7" id="KW-0812">Transmembrane</keyword>
<dbReference type="PANTHER" id="PTHR46426">
    <property type="entry name" value="PROTEIN DISULFIDE-ISOMERASE TMX3"/>
    <property type="match status" value="1"/>
</dbReference>
<dbReference type="GO" id="GO:0005783">
    <property type="term" value="C:endoplasmic reticulum"/>
    <property type="evidence" value="ECO:0007669"/>
    <property type="project" value="TreeGrafter"/>
</dbReference>
<evidence type="ECO:0000313" key="11">
    <source>
        <dbReference type="Proteomes" id="UP000276215"/>
    </source>
</evidence>
<accession>A0A3N4J357</accession>
<dbReference type="PANTHER" id="PTHR46426:SF1">
    <property type="entry name" value="PROTEIN DISULFIDE-ISOMERASE TMX3"/>
    <property type="match status" value="1"/>
</dbReference>
<sequence>MRFSTSISLILAALATPLVVFGEPIPASEDTDVASLAKTVKVLVTTTVAPAPATATSPAKQESEVKAPDIIELTTGNFWTTIGKGYWFVKGYSPTCPHCIKAAPIWKQLHDKYATQVVDSGTPPSPNSDPGSPSSSPTFTEKYDFHFANINCVSYGDICVDKRVGVELFPSFILFKDGKAIEQYPLDADRTVEDMSKFVDKYIVEISAKSNHNLAIPKTIYDESKNPEGKSVALTADAFLKEVIGTGDGWFIKFYAPWCQHCQALAPQWAELGREMKNQLNIGEINCENDRRLCKELKVRGYPTIIYFQHGERIEYNGLRGLGDLVSFAKKAVDSSIKEIEFTDFEEMEKAGMEVAFLFFYDSATTTEDFQAMEKLPLTLIGHAPLLKTKSELLARRFRITTWPRLIVVRDGRPSYFPGISPGAIRDYGRVTGWMRSVWLPILPELSASNSHEIMNGKTVVLGILSRDRTKDFVAAKKELKAAALEFMDQRQLQEKNEKQELRDKKQLRIEEAEDRNDQRALRAAKNMKVNLEKKKEVGFAWVDGVFWERWVRTTYGINVGEMGERIIINEEDTKQYWDTTLEGTAIVPSRSTILDTLKAVIAEHPRIRSKSTTNRFETAYYQIRTKVSNHPSVSWFLLASVVIALAVWGRGRMKRRGAGGFFKLESTKEEGVGGKVD</sequence>
<comment type="subcellular location">
    <subcellularLocation>
        <location evidence="1">Membrane</location>
        <topology evidence="1">Single-pass membrane protein</topology>
    </subcellularLocation>
</comment>
<evidence type="ECO:0000256" key="6">
    <source>
        <dbReference type="SAM" id="MobiDB-lite"/>
    </source>
</evidence>
<evidence type="ECO:0000313" key="10">
    <source>
        <dbReference type="EMBL" id="RPA90880.1"/>
    </source>
</evidence>
<feature type="compositionally biased region" description="Low complexity" evidence="6">
    <location>
        <begin position="128"/>
        <end position="137"/>
    </location>
</feature>
<gene>
    <name evidence="10" type="ORF">L873DRAFT_1716264</name>
</gene>
<keyword evidence="3 7" id="KW-1133">Transmembrane helix</keyword>
<dbReference type="PROSITE" id="PS51352">
    <property type="entry name" value="THIOREDOXIN_2"/>
    <property type="match status" value="2"/>
</dbReference>
<organism evidence="10 11">
    <name type="scientific">Choiromyces venosus 120613-1</name>
    <dbReference type="NCBI Taxonomy" id="1336337"/>
    <lineage>
        <taxon>Eukaryota</taxon>
        <taxon>Fungi</taxon>
        <taxon>Dikarya</taxon>
        <taxon>Ascomycota</taxon>
        <taxon>Pezizomycotina</taxon>
        <taxon>Pezizomycetes</taxon>
        <taxon>Pezizales</taxon>
        <taxon>Tuberaceae</taxon>
        <taxon>Choiromyces</taxon>
    </lineage>
</organism>
<dbReference type="SUPFAM" id="SSF52833">
    <property type="entry name" value="Thioredoxin-like"/>
    <property type="match status" value="3"/>
</dbReference>
<feature type="region of interest" description="Disordered" evidence="6">
    <location>
        <begin position="117"/>
        <end position="137"/>
    </location>
</feature>
<dbReference type="AlphaFoldDB" id="A0A3N4J357"/>
<feature type="domain" description="Thioredoxin" evidence="9">
    <location>
        <begin position="220"/>
        <end position="338"/>
    </location>
</feature>